<evidence type="ECO:0000256" key="1">
    <source>
        <dbReference type="ARBA" id="ARBA00023157"/>
    </source>
</evidence>
<dbReference type="Gene3D" id="4.10.400.10">
    <property type="entry name" value="Low-density Lipoprotein Receptor"/>
    <property type="match status" value="1"/>
</dbReference>
<evidence type="ECO:0000256" key="2">
    <source>
        <dbReference type="PROSITE-ProRule" id="PRU00124"/>
    </source>
</evidence>
<dbReference type="PROSITE" id="PS50068">
    <property type="entry name" value="LDLRA_2"/>
    <property type="match status" value="1"/>
</dbReference>
<dbReference type="InterPro" id="IPR036055">
    <property type="entry name" value="LDL_receptor-like_sf"/>
</dbReference>
<protein>
    <submittedName>
        <fullName evidence="3">Low-density lipoprotein receptor domain class A</fullName>
    </submittedName>
</protein>
<dbReference type="SMART" id="SM00192">
    <property type="entry name" value="LDLa"/>
    <property type="match status" value="1"/>
</dbReference>
<sequence>MENKTLISKKKNMGIEHAVPSEYDKCNGTHFTCSGHSKLISRSFVCDGVADCEADGADEQECSEC</sequence>
<dbReference type="Proteomes" id="UP000243686">
    <property type="component" value="Unassembled WGS sequence"/>
</dbReference>
<dbReference type="CDD" id="cd00112">
    <property type="entry name" value="LDLa"/>
    <property type="match status" value="1"/>
</dbReference>
<name>A0A1S8X9Q8_OPIVI</name>
<dbReference type="Pfam" id="PF00057">
    <property type="entry name" value="Ldl_recept_a"/>
    <property type="match status" value="1"/>
</dbReference>
<organism evidence="3 4">
    <name type="scientific">Opisthorchis viverrini</name>
    <name type="common">Southeast Asian liver fluke</name>
    <dbReference type="NCBI Taxonomy" id="6198"/>
    <lineage>
        <taxon>Eukaryota</taxon>
        <taxon>Metazoa</taxon>
        <taxon>Spiralia</taxon>
        <taxon>Lophotrochozoa</taxon>
        <taxon>Platyhelminthes</taxon>
        <taxon>Trematoda</taxon>
        <taxon>Digenea</taxon>
        <taxon>Opisthorchiida</taxon>
        <taxon>Opisthorchiata</taxon>
        <taxon>Opisthorchiidae</taxon>
        <taxon>Opisthorchis</taxon>
    </lineage>
</organism>
<keyword evidence="4" id="KW-1185">Reference proteome</keyword>
<dbReference type="AlphaFoldDB" id="A0A1S8X9Q8"/>
<proteinExistence type="predicted"/>
<keyword evidence="3" id="KW-0675">Receptor</keyword>
<evidence type="ECO:0000313" key="3">
    <source>
        <dbReference type="EMBL" id="OON23437.1"/>
    </source>
</evidence>
<accession>A0A1S8X9Q8</accession>
<keyword evidence="1" id="KW-1015">Disulfide bond</keyword>
<dbReference type="SUPFAM" id="SSF57424">
    <property type="entry name" value="LDL receptor-like module"/>
    <property type="match status" value="1"/>
</dbReference>
<keyword evidence="3" id="KW-0449">Lipoprotein</keyword>
<reference evidence="3 4" key="1">
    <citation type="submission" date="2015-03" db="EMBL/GenBank/DDBJ databases">
        <title>Draft genome of the nematode, Opisthorchis viverrini.</title>
        <authorList>
            <person name="Mitreva M."/>
        </authorList>
    </citation>
    <scope>NUCLEOTIDE SEQUENCE [LARGE SCALE GENOMIC DNA]</scope>
    <source>
        <strain evidence="3">Khon Kaen</strain>
    </source>
</reference>
<gene>
    <name evidence="3" type="ORF">X801_00653</name>
</gene>
<evidence type="ECO:0000313" key="4">
    <source>
        <dbReference type="Proteomes" id="UP000243686"/>
    </source>
</evidence>
<comment type="caution">
    <text evidence="2">Lacks conserved residue(s) required for the propagation of feature annotation.</text>
</comment>
<dbReference type="EMBL" id="KV891545">
    <property type="protein sequence ID" value="OON23437.1"/>
    <property type="molecule type" value="Genomic_DNA"/>
</dbReference>
<dbReference type="InterPro" id="IPR002172">
    <property type="entry name" value="LDrepeatLR_classA_rpt"/>
</dbReference>